<comment type="caution">
    <text evidence="5">The sequence shown here is derived from an EMBL/GenBank/DDBJ whole genome shotgun (WGS) entry which is preliminary data.</text>
</comment>
<keyword evidence="1 3" id="KW-0474">Menaquinone biosynthesis</keyword>
<proteinExistence type="inferred from homology"/>
<dbReference type="GO" id="GO:0009234">
    <property type="term" value="P:menaquinone biosynthetic process"/>
    <property type="evidence" value="ECO:0007669"/>
    <property type="project" value="UniProtKB-UniRule"/>
</dbReference>
<dbReference type="EMBL" id="RSFA01000048">
    <property type="protein sequence ID" value="RSD30913.1"/>
    <property type="molecule type" value="Genomic_DNA"/>
</dbReference>
<evidence type="ECO:0000313" key="5">
    <source>
        <dbReference type="EMBL" id="RSD30913.1"/>
    </source>
</evidence>
<comment type="subunit">
    <text evidence="3">Monomer.</text>
</comment>
<dbReference type="EC" id="4.2.99.20" evidence="3"/>
<evidence type="ECO:0000256" key="3">
    <source>
        <dbReference type="HAMAP-Rule" id="MF_01660"/>
    </source>
</evidence>
<comment type="function">
    <text evidence="3">Catalyzes a proton abstraction reaction that results in 2,5-elimination of pyruvate from 2-succinyl-5-enolpyruvyl-6-hydroxy-3-cyclohexene-1-carboxylate (SEPHCHC) and the formation of 2-succinyl-6-hydroxy-2,4-cyclohexadiene-1-carboxylate (SHCHC).</text>
</comment>
<reference evidence="5 6" key="1">
    <citation type="submission" date="2018-12" db="EMBL/GenBank/DDBJ databases">
        <title>Genomic taxonomy of the Vibrionaceae family.</title>
        <authorList>
            <person name="Gomez-Gil B."/>
            <person name="Enciso-Ibarra K."/>
        </authorList>
    </citation>
    <scope>NUCLEOTIDE SEQUENCE [LARGE SCALE GENOMIC DNA]</scope>
    <source>
        <strain evidence="5 6">CAIM 594</strain>
    </source>
</reference>
<dbReference type="PANTHER" id="PTHR42916:SF1">
    <property type="entry name" value="PROTEIN PHYLLO, CHLOROPLASTIC"/>
    <property type="match status" value="1"/>
</dbReference>
<dbReference type="UniPathway" id="UPA00079"/>
<feature type="domain" description="AB hydrolase-1" evidence="4">
    <location>
        <begin position="16"/>
        <end position="245"/>
    </location>
</feature>
<keyword evidence="6" id="KW-1185">Reference proteome</keyword>
<evidence type="ECO:0000259" key="4">
    <source>
        <dbReference type="Pfam" id="PF00561"/>
    </source>
</evidence>
<evidence type="ECO:0000256" key="2">
    <source>
        <dbReference type="ARBA" id="ARBA00023239"/>
    </source>
</evidence>
<dbReference type="InterPro" id="IPR000073">
    <property type="entry name" value="AB_hydrolase_1"/>
</dbReference>
<dbReference type="AlphaFoldDB" id="A0A3R9ECL1"/>
<accession>A0A3R9ECL1</accession>
<dbReference type="GO" id="GO:0070205">
    <property type="term" value="F:2-succinyl-6-hydroxy-2,4-cyclohexadiene-1-carboxylate synthase activity"/>
    <property type="evidence" value="ECO:0007669"/>
    <property type="project" value="UniProtKB-UniRule"/>
</dbReference>
<dbReference type="Pfam" id="PF00561">
    <property type="entry name" value="Abhydrolase_1"/>
    <property type="match status" value="1"/>
</dbReference>
<dbReference type="NCBIfam" id="NF008340">
    <property type="entry name" value="PRK11126.1"/>
    <property type="match status" value="1"/>
</dbReference>
<dbReference type="Proteomes" id="UP000269041">
    <property type="component" value="Unassembled WGS sequence"/>
</dbReference>
<dbReference type="UniPathway" id="UPA01057">
    <property type="reaction ID" value="UER00900"/>
</dbReference>
<protein>
    <recommendedName>
        <fullName evidence="3">Putative 2-succinyl-6-hydroxy-2,4-cyclohexadiene-1-carboxylate synthase</fullName>
        <shortName evidence="3">SHCHC synthase</shortName>
        <ecNumber evidence="3">4.2.99.20</ecNumber>
    </recommendedName>
</protein>
<gene>
    <name evidence="3" type="primary">menH</name>
    <name evidence="5" type="ORF">EJA03_11465</name>
</gene>
<dbReference type="InterPro" id="IPR022485">
    <property type="entry name" value="SHCHC_synthase_MenH"/>
</dbReference>
<evidence type="ECO:0000256" key="1">
    <source>
        <dbReference type="ARBA" id="ARBA00022428"/>
    </source>
</evidence>
<dbReference type="InterPro" id="IPR029058">
    <property type="entry name" value="AB_hydrolase_fold"/>
</dbReference>
<sequence length="264" mass="29343">MLASHFYNSVNRNNLPVIVCLHGLLGSGDDWAQCAELLSSYPVLCIDLPGHGLSQNIHCDDFKSCCDQISHVLHHQIPDQAPIVLLGYSMGARIMMTGLARHYFSALNIQLLICESGHFGLDSEEQKKQRLIHDSCWGARFTNEAIETVLDDWYQQPVFQSLSDEQRKALIRQRLKNVGSSVASMLMATTLAKQDFLLDSLKNLTIPIHCICGEKDNKFKQLNVNSGLPFSCINEVGHNVHIEGPQVFTNIVKSNVSALGLRAS</sequence>
<dbReference type="PANTHER" id="PTHR42916">
    <property type="entry name" value="2-SUCCINYL-5-ENOLPYRUVYL-6-HYDROXY-3-CYCLOHEXENE-1-CARBOXYLATE SYNTHASE"/>
    <property type="match status" value="1"/>
</dbReference>
<comment type="pathway">
    <text evidence="3">Quinol/quinone metabolism; menaquinone biosynthesis.</text>
</comment>
<dbReference type="OrthoDB" id="9808398at2"/>
<dbReference type="HAMAP" id="MF_01660">
    <property type="entry name" value="MenH"/>
    <property type="match status" value="1"/>
</dbReference>
<dbReference type="RefSeq" id="WP_125321647.1">
    <property type="nucleotide sequence ID" value="NZ_AP024889.1"/>
</dbReference>
<organism evidence="5 6">
    <name type="scientific">Vibrio pectenicida</name>
    <dbReference type="NCBI Taxonomy" id="62763"/>
    <lineage>
        <taxon>Bacteria</taxon>
        <taxon>Pseudomonadati</taxon>
        <taxon>Pseudomonadota</taxon>
        <taxon>Gammaproteobacteria</taxon>
        <taxon>Vibrionales</taxon>
        <taxon>Vibrionaceae</taxon>
        <taxon>Vibrio</taxon>
    </lineage>
</organism>
<dbReference type="SUPFAM" id="SSF53474">
    <property type="entry name" value="alpha/beta-Hydrolases"/>
    <property type="match status" value="1"/>
</dbReference>
<dbReference type="Gene3D" id="3.40.50.1820">
    <property type="entry name" value="alpha/beta hydrolase"/>
    <property type="match status" value="1"/>
</dbReference>
<evidence type="ECO:0000313" key="6">
    <source>
        <dbReference type="Proteomes" id="UP000269041"/>
    </source>
</evidence>
<dbReference type="NCBIfam" id="TIGR03695">
    <property type="entry name" value="menH_SHCHC"/>
    <property type="match status" value="1"/>
</dbReference>
<keyword evidence="2 3" id="KW-0456">Lyase</keyword>
<comment type="similarity">
    <text evidence="3">Belongs to the AB hydrolase superfamily. MenH family.</text>
</comment>
<comment type="pathway">
    <text evidence="3">Quinol/quinone metabolism; 1,4-dihydroxy-2-naphthoate biosynthesis; 1,4-dihydroxy-2-naphthoate from chorismate: step 3/7.</text>
</comment>
<comment type="catalytic activity">
    <reaction evidence="3">
        <text>5-enolpyruvoyl-6-hydroxy-2-succinyl-cyclohex-3-ene-1-carboxylate = (1R,6R)-6-hydroxy-2-succinyl-cyclohexa-2,4-diene-1-carboxylate + pyruvate</text>
        <dbReference type="Rhea" id="RHEA:25597"/>
        <dbReference type="ChEBI" id="CHEBI:15361"/>
        <dbReference type="ChEBI" id="CHEBI:58689"/>
        <dbReference type="ChEBI" id="CHEBI:58818"/>
        <dbReference type="EC" id="4.2.99.20"/>
    </reaction>
</comment>
<name>A0A3R9ECL1_9VIBR</name>